<dbReference type="SUPFAM" id="SSF50800">
    <property type="entry name" value="PK beta-barrel domain-like"/>
    <property type="match status" value="1"/>
</dbReference>
<protein>
    <recommendedName>
        <fullName evidence="1">MOSC domain-containing protein</fullName>
    </recommendedName>
</protein>
<dbReference type="AlphaFoldDB" id="A0A6J4ILU5"/>
<dbReference type="PROSITE" id="PS51340">
    <property type="entry name" value="MOSC"/>
    <property type="match status" value="1"/>
</dbReference>
<proteinExistence type="predicted"/>
<sequence length="159" mass="17540">MFISPGHNYFGHHGGPPGDYPLVEVREIECVAGRGIRGDRFYNYKVNYKGQITFFSQEVFDRLSAAFPQVRKSPGVLRRNVIVSGANLNSLIGEEFELQGIRFLGTAHCRPCYWLDQAFAPGAEAWLKGNGGLRAQILTSGTLRVGGAELVLAQRELAI</sequence>
<dbReference type="InterPro" id="IPR011037">
    <property type="entry name" value="Pyrv_Knase-like_insert_dom_sf"/>
</dbReference>
<dbReference type="InterPro" id="IPR005302">
    <property type="entry name" value="MoCF_Sase_C"/>
</dbReference>
<dbReference type="GO" id="GO:0030151">
    <property type="term" value="F:molybdenum ion binding"/>
    <property type="evidence" value="ECO:0007669"/>
    <property type="project" value="InterPro"/>
</dbReference>
<gene>
    <name evidence="2" type="ORF">AVDCRST_MAG42-2377</name>
</gene>
<evidence type="ECO:0000313" key="2">
    <source>
        <dbReference type="EMBL" id="CAA9253856.1"/>
    </source>
</evidence>
<reference evidence="2" key="1">
    <citation type="submission" date="2020-02" db="EMBL/GenBank/DDBJ databases">
        <authorList>
            <person name="Meier V. D."/>
        </authorList>
    </citation>
    <scope>NUCLEOTIDE SEQUENCE</scope>
    <source>
        <strain evidence="2">AVDCRST_MAG42</strain>
    </source>
</reference>
<name>A0A6J4ILU5_9BACT</name>
<evidence type="ECO:0000259" key="1">
    <source>
        <dbReference type="PROSITE" id="PS51340"/>
    </source>
</evidence>
<dbReference type="Gene3D" id="2.40.33.20">
    <property type="entry name" value="PK beta-barrel domain-like"/>
    <property type="match status" value="1"/>
</dbReference>
<dbReference type="Pfam" id="PF03473">
    <property type="entry name" value="MOSC"/>
    <property type="match status" value="1"/>
</dbReference>
<dbReference type="GO" id="GO:0003824">
    <property type="term" value="F:catalytic activity"/>
    <property type="evidence" value="ECO:0007669"/>
    <property type="project" value="InterPro"/>
</dbReference>
<dbReference type="GO" id="GO:0030170">
    <property type="term" value="F:pyridoxal phosphate binding"/>
    <property type="evidence" value="ECO:0007669"/>
    <property type="project" value="InterPro"/>
</dbReference>
<feature type="domain" description="MOSC" evidence="1">
    <location>
        <begin position="23"/>
        <end position="152"/>
    </location>
</feature>
<accession>A0A6J4ILU5</accession>
<organism evidence="2">
    <name type="scientific">uncultured Chthoniobacterales bacterium</name>
    <dbReference type="NCBI Taxonomy" id="1836801"/>
    <lineage>
        <taxon>Bacteria</taxon>
        <taxon>Pseudomonadati</taxon>
        <taxon>Verrucomicrobiota</taxon>
        <taxon>Spartobacteria</taxon>
        <taxon>Chthoniobacterales</taxon>
        <taxon>environmental samples</taxon>
    </lineage>
</organism>
<dbReference type="EMBL" id="CADCTA010000085">
    <property type="protein sequence ID" value="CAA9253856.1"/>
    <property type="molecule type" value="Genomic_DNA"/>
</dbReference>